<evidence type="ECO:0000313" key="20">
    <source>
        <dbReference type="EMBL" id="ABQ95563.1"/>
    </source>
</evidence>
<comment type="function">
    <text evidence="18">Core subunit of the mitochondrial membrane respiratory chain NADH dehydrogenase (Complex I) which catalyzes electron transfer from NADH through the respiratory chain, using ubiquinone as an electron acceptor. Essential for the catalytic activity and assembly of complex I.</text>
</comment>
<comment type="function">
    <text evidence="1">Core subunit of the mitochondrial membrane respiratory chain NADH dehydrogenase (Complex I) that is believed to belong to the minimal assembly required for catalysis. Complex I functions in the transfer of electrons from NADH to the respiratory chain. The immediate electron acceptor for the enzyme is believed to be ubiquinone.</text>
</comment>
<evidence type="ECO:0000256" key="8">
    <source>
        <dbReference type="ARBA" id="ARBA00022692"/>
    </source>
</evidence>
<accession>B3F5K5</accession>
<dbReference type="InterPro" id="IPR050175">
    <property type="entry name" value="Complex_I_Subunit_2"/>
</dbReference>
<evidence type="ECO:0000256" key="10">
    <source>
        <dbReference type="ARBA" id="ARBA00022967"/>
    </source>
</evidence>
<dbReference type="GO" id="GO:0005743">
    <property type="term" value="C:mitochondrial inner membrane"/>
    <property type="evidence" value="ECO:0007669"/>
    <property type="project" value="UniProtKB-SubCell"/>
</dbReference>
<evidence type="ECO:0000256" key="15">
    <source>
        <dbReference type="ARBA" id="ARBA00023128"/>
    </source>
</evidence>
<dbReference type="InterPro" id="IPR003917">
    <property type="entry name" value="NADH_UbQ_OxRdtase_chain2"/>
</dbReference>
<keyword evidence="16 18" id="KW-0472">Membrane</keyword>
<sequence length="333" mass="38970">MLFLSIIFLTVIFQISSLSWFSIWIAMELNLLSFIPLLSTPYNILYNEGSMKYFLIQVFGSIILLMGWLSGSLMFFNVMYGDEFSNLLFYVSLILKMGAAPFHFWFPLVLESLSWMNSFLMMTWQKLGPLMLLSFINKLMFLLMMSSIFSSLIGGFGGFNQVSFKKIFAYSSIGHLGWMLISLIMVESYFIMYYMFYILMVFMLCMVLFLKNLSSLNQFLFLSESFFLEKLFFLFSLLSLGGLPPFSGFFVKWMILNSILILKLKFLGLILIMSTLVSLFYYLRISYSVLLKFNLSLSFIMQNMKINNYFLMKIIILIMMVSLIMIPLMIWML</sequence>
<keyword evidence="13 18" id="KW-0520">NAD</keyword>
<dbReference type="GO" id="GO:0008137">
    <property type="term" value="F:NADH dehydrogenase (ubiquinone) activity"/>
    <property type="evidence" value="ECO:0007669"/>
    <property type="project" value="UniProtKB-EC"/>
</dbReference>
<proteinExistence type="inferred from homology"/>
<evidence type="ECO:0000256" key="2">
    <source>
        <dbReference type="ARBA" id="ARBA00004448"/>
    </source>
</evidence>
<reference evidence="20" key="1">
    <citation type="submission" date="2007-05" db="EMBL/GenBank/DDBJ databases">
        <title>The complete mitochondrial genome of Metaperipatus inae (Onychophora, Peripatopsidae).</title>
        <authorList>
            <person name="Braband A."/>
            <person name="Mayer G."/>
            <person name="Podsiadlowski L."/>
        </authorList>
    </citation>
    <scope>NUCLEOTIDE SEQUENCE</scope>
</reference>
<feature type="transmembrane region" description="Helical" evidence="18">
    <location>
        <begin position="310"/>
        <end position="332"/>
    </location>
</feature>
<keyword evidence="8 18" id="KW-0812">Transmembrane</keyword>
<evidence type="ECO:0000256" key="17">
    <source>
        <dbReference type="ARBA" id="ARBA00049551"/>
    </source>
</evidence>
<dbReference type="EMBL" id="EF624055">
    <property type="protein sequence ID" value="ABQ95563.1"/>
    <property type="molecule type" value="Genomic_DNA"/>
</dbReference>
<keyword evidence="10 18" id="KW-1278">Translocase</keyword>
<keyword evidence="12 18" id="KW-1133">Transmembrane helix</keyword>
<evidence type="ECO:0000256" key="4">
    <source>
        <dbReference type="ARBA" id="ARBA00012944"/>
    </source>
</evidence>
<dbReference type="GO" id="GO:0006120">
    <property type="term" value="P:mitochondrial electron transport, NADH to ubiquinone"/>
    <property type="evidence" value="ECO:0007669"/>
    <property type="project" value="InterPro"/>
</dbReference>
<dbReference type="InterPro" id="IPR001750">
    <property type="entry name" value="ND/Mrp_TM"/>
</dbReference>
<dbReference type="AlphaFoldDB" id="B3F5K5"/>
<keyword evidence="9 18" id="KW-0999">Mitochondrion inner membrane</keyword>
<keyword evidence="15 18" id="KW-0496">Mitochondrion</keyword>
<feature type="transmembrane region" description="Helical" evidence="18">
    <location>
        <begin position="167"/>
        <end position="185"/>
    </location>
</feature>
<feature type="transmembrane region" description="Helical" evidence="18">
    <location>
        <begin position="191"/>
        <end position="210"/>
    </location>
</feature>
<protein>
    <recommendedName>
        <fullName evidence="5 18">NADH-ubiquinone oxidoreductase chain 2</fullName>
        <ecNumber evidence="4 18">7.1.1.2</ecNumber>
    </recommendedName>
</protein>
<evidence type="ECO:0000256" key="9">
    <source>
        <dbReference type="ARBA" id="ARBA00022792"/>
    </source>
</evidence>
<evidence type="ECO:0000256" key="7">
    <source>
        <dbReference type="ARBA" id="ARBA00022660"/>
    </source>
</evidence>
<geneLocation type="mitochondrion" evidence="20"/>
<evidence type="ECO:0000256" key="5">
    <source>
        <dbReference type="ARBA" id="ARBA00021008"/>
    </source>
</evidence>
<evidence type="ECO:0000256" key="18">
    <source>
        <dbReference type="RuleBase" id="RU003403"/>
    </source>
</evidence>
<evidence type="ECO:0000256" key="11">
    <source>
        <dbReference type="ARBA" id="ARBA00022982"/>
    </source>
</evidence>
<dbReference type="PANTHER" id="PTHR46552">
    <property type="entry name" value="NADH-UBIQUINONE OXIDOREDUCTASE CHAIN 2"/>
    <property type="match status" value="1"/>
</dbReference>
<dbReference type="CTD" id="4536"/>
<keyword evidence="14 18" id="KW-0830">Ubiquinone</keyword>
<feature type="transmembrane region" description="Helical" evidence="18">
    <location>
        <begin position="87"/>
        <end position="110"/>
    </location>
</feature>
<dbReference type="RefSeq" id="YP_001974532.1">
    <property type="nucleotide sequence ID" value="NC_010961.1"/>
</dbReference>
<evidence type="ECO:0000256" key="13">
    <source>
        <dbReference type="ARBA" id="ARBA00023027"/>
    </source>
</evidence>
<comment type="subcellular location">
    <subcellularLocation>
        <location evidence="2 18">Mitochondrion inner membrane</location>
        <topology evidence="2 18">Multi-pass membrane protein</topology>
    </subcellularLocation>
</comment>
<dbReference type="EC" id="7.1.1.2" evidence="4 18"/>
<name>B3F5K5_9BILA</name>
<dbReference type="PRINTS" id="PR01436">
    <property type="entry name" value="NADHDHGNASE2"/>
</dbReference>
<feature type="transmembrane region" description="Helical" evidence="18">
    <location>
        <begin position="231"/>
        <end position="255"/>
    </location>
</feature>
<dbReference type="PANTHER" id="PTHR46552:SF1">
    <property type="entry name" value="NADH-UBIQUINONE OXIDOREDUCTASE CHAIN 2"/>
    <property type="match status" value="1"/>
</dbReference>
<feature type="transmembrane region" description="Helical" evidence="18">
    <location>
        <begin position="130"/>
        <end position="155"/>
    </location>
</feature>
<evidence type="ECO:0000256" key="3">
    <source>
        <dbReference type="ARBA" id="ARBA00007012"/>
    </source>
</evidence>
<feature type="transmembrane region" description="Helical" evidence="18">
    <location>
        <begin position="267"/>
        <end position="290"/>
    </location>
</feature>
<dbReference type="Pfam" id="PF00361">
    <property type="entry name" value="Proton_antipo_M"/>
    <property type="match status" value="1"/>
</dbReference>
<keyword evidence="11 18" id="KW-0249">Electron transport</keyword>
<comment type="similarity">
    <text evidence="3 18">Belongs to the complex I subunit 2 family.</text>
</comment>
<evidence type="ECO:0000256" key="16">
    <source>
        <dbReference type="ARBA" id="ARBA00023136"/>
    </source>
</evidence>
<evidence type="ECO:0000259" key="19">
    <source>
        <dbReference type="Pfam" id="PF00361"/>
    </source>
</evidence>
<evidence type="ECO:0000256" key="12">
    <source>
        <dbReference type="ARBA" id="ARBA00022989"/>
    </source>
</evidence>
<evidence type="ECO:0000256" key="1">
    <source>
        <dbReference type="ARBA" id="ARBA00003257"/>
    </source>
</evidence>
<keyword evidence="6" id="KW-0813">Transport</keyword>
<gene>
    <name evidence="20" type="primary">ND2</name>
</gene>
<organism evidence="20">
    <name type="scientific">Metaperipatus inae</name>
    <dbReference type="NCBI Taxonomy" id="444703"/>
    <lineage>
        <taxon>Eukaryota</taxon>
        <taxon>Metazoa</taxon>
        <taxon>Ecdysozoa</taxon>
        <taxon>Onychophora</taxon>
        <taxon>Udeonychophora</taxon>
        <taxon>Euonychophora</taxon>
        <taxon>Peripatopsidae</taxon>
        <taxon>Metaperipatus</taxon>
    </lineage>
</organism>
<keyword evidence="7 18" id="KW-0679">Respiratory chain</keyword>
<feature type="transmembrane region" description="Helical" evidence="18">
    <location>
        <begin position="53"/>
        <end position="75"/>
    </location>
</feature>
<evidence type="ECO:0000256" key="14">
    <source>
        <dbReference type="ARBA" id="ARBA00023075"/>
    </source>
</evidence>
<feature type="domain" description="NADH:quinone oxidoreductase/Mrp antiporter transmembrane" evidence="19">
    <location>
        <begin position="18"/>
        <end position="275"/>
    </location>
</feature>
<dbReference type="GeneID" id="6390804"/>
<evidence type="ECO:0000256" key="6">
    <source>
        <dbReference type="ARBA" id="ARBA00022448"/>
    </source>
</evidence>
<comment type="catalytic activity">
    <reaction evidence="17 18">
        <text>a ubiquinone + NADH + 5 H(+)(in) = a ubiquinol + NAD(+) + 4 H(+)(out)</text>
        <dbReference type="Rhea" id="RHEA:29091"/>
        <dbReference type="Rhea" id="RHEA-COMP:9565"/>
        <dbReference type="Rhea" id="RHEA-COMP:9566"/>
        <dbReference type="ChEBI" id="CHEBI:15378"/>
        <dbReference type="ChEBI" id="CHEBI:16389"/>
        <dbReference type="ChEBI" id="CHEBI:17976"/>
        <dbReference type="ChEBI" id="CHEBI:57540"/>
        <dbReference type="ChEBI" id="CHEBI:57945"/>
        <dbReference type="EC" id="7.1.1.2"/>
    </reaction>
</comment>